<keyword evidence="1" id="KW-0539">Nucleus</keyword>
<feature type="compositionally biased region" description="Basic and acidic residues" evidence="2">
    <location>
        <begin position="69"/>
        <end position="83"/>
    </location>
</feature>
<proteinExistence type="predicted"/>
<dbReference type="InterPro" id="IPR044204">
    <property type="entry name" value="IWS1/2"/>
</dbReference>
<feature type="domain" description="TFIIS N-terminal" evidence="3">
    <location>
        <begin position="204"/>
        <end position="288"/>
    </location>
</feature>
<reference evidence="5" key="1">
    <citation type="journal article" date="2015" name="Nat. Plants">
        <title>Genome expansion of Arabis alpina linked with retrotransposition and reduced symmetric DNA methylation.</title>
        <authorList>
            <person name="Willing E.M."/>
            <person name="Rawat V."/>
            <person name="Mandakova T."/>
            <person name="Maumus F."/>
            <person name="James G.V."/>
            <person name="Nordstroem K.J."/>
            <person name="Becker C."/>
            <person name="Warthmann N."/>
            <person name="Chica C."/>
            <person name="Szarzynska B."/>
            <person name="Zytnicki M."/>
            <person name="Albani M.C."/>
            <person name="Kiefer C."/>
            <person name="Bergonzi S."/>
            <person name="Castaings L."/>
            <person name="Mateos J.L."/>
            <person name="Berns M.C."/>
            <person name="Bujdoso N."/>
            <person name="Piofczyk T."/>
            <person name="de Lorenzo L."/>
            <person name="Barrero-Sicilia C."/>
            <person name="Mateos I."/>
            <person name="Piednoel M."/>
            <person name="Hagmann J."/>
            <person name="Chen-Min-Tao R."/>
            <person name="Iglesias-Fernandez R."/>
            <person name="Schuster S.C."/>
            <person name="Alonso-Blanco C."/>
            <person name="Roudier F."/>
            <person name="Carbonero P."/>
            <person name="Paz-Ares J."/>
            <person name="Davis S.J."/>
            <person name="Pecinka A."/>
            <person name="Quesneville H."/>
            <person name="Colot V."/>
            <person name="Lysak M.A."/>
            <person name="Weigel D."/>
            <person name="Coupland G."/>
            <person name="Schneeberger K."/>
        </authorList>
    </citation>
    <scope>NUCLEOTIDE SEQUENCE [LARGE SCALE GENOMIC DNA]</scope>
    <source>
        <strain evidence="5">cv. Pajares</strain>
    </source>
</reference>
<keyword evidence="5" id="KW-1185">Reference proteome</keyword>
<evidence type="ECO:0000256" key="1">
    <source>
        <dbReference type="PROSITE-ProRule" id="PRU00649"/>
    </source>
</evidence>
<dbReference type="InterPro" id="IPR035441">
    <property type="entry name" value="TFIIS/LEDGF_dom_sf"/>
</dbReference>
<dbReference type="GO" id="GO:0005634">
    <property type="term" value="C:nucleus"/>
    <property type="evidence" value="ECO:0007669"/>
    <property type="project" value="UniProtKB-SubCell"/>
</dbReference>
<evidence type="ECO:0000313" key="4">
    <source>
        <dbReference type="EMBL" id="KFK42832.1"/>
    </source>
</evidence>
<feature type="compositionally biased region" description="Basic and acidic residues" evidence="2">
    <location>
        <begin position="24"/>
        <end position="33"/>
    </location>
</feature>
<dbReference type="Gene3D" id="1.20.930.10">
    <property type="entry name" value="Conserved domain common to transcription factors TFIIS, elongin A, CRSP70"/>
    <property type="match status" value="1"/>
</dbReference>
<dbReference type="Proteomes" id="UP000029120">
    <property type="component" value="Chromosome 1"/>
</dbReference>
<protein>
    <recommendedName>
        <fullName evidence="3">TFIIS N-terminal domain-containing protein</fullName>
    </recommendedName>
</protein>
<feature type="compositionally biased region" description="Basic and acidic residues" evidence="2">
    <location>
        <begin position="90"/>
        <end position="99"/>
    </location>
</feature>
<comment type="subcellular location">
    <subcellularLocation>
        <location evidence="1">Nucleus</location>
    </subcellularLocation>
</comment>
<feature type="region of interest" description="Disordered" evidence="2">
    <location>
        <begin position="104"/>
        <end position="123"/>
    </location>
</feature>
<feature type="region of interest" description="Disordered" evidence="2">
    <location>
        <begin position="1"/>
        <end position="38"/>
    </location>
</feature>
<dbReference type="eggNOG" id="KOG1793">
    <property type="taxonomic scope" value="Eukaryota"/>
</dbReference>
<evidence type="ECO:0000259" key="3">
    <source>
        <dbReference type="PROSITE" id="PS51319"/>
    </source>
</evidence>
<dbReference type="Gramene" id="KFK42832">
    <property type="protein sequence ID" value="KFK42832"/>
    <property type="gene ID" value="AALP_AA1G045100"/>
</dbReference>
<dbReference type="PANTHER" id="PTHR47350:SF5">
    <property type="entry name" value="PROTEIN IWS1 HOMOLOG 2"/>
    <property type="match status" value="1"/>
</dbReference>
<feature type="region of interest" description="Disordered" evidence="2">
    <location>
        <begin position="60"/>
        <end position="99"/>
    </location>
</feature>
<name>A0A087HL30_ARAAL</name>
<dbReference type="PANTHER" id="PTHR47350">
    <property type="entry name" value="PROTEIN IWS1 HOMOLOG 1"/>
    <property type="match status" value="1"/>
</dbReference>
<dbReference type="EMBL" id="CM002869">
    <property type="protein sequence ID" value="KFK42832.1"/>
    <property type="molecule type" value="Genomic_DNA"/>
</dbReference>
<dbReference type="InterPro" id="IPR017923">
    <property type="entry name" value="TFIIS_N"/>
</dbReference>
<dbReference type="AlphaFoldDB" id="A0A087HL30"/>
<dbReference type="OrthoDB" id="21124at2759"/>
<accession>A0A087HL30</accession>
<evidence type="ECO:0000256" key="2">
    <source>
        <dbReference type="SAM" id="MobiDB-lite"/>
    </source>
</evidence>
<gene>
    <name evidence="4" type="ordered locus">AALP_Aa1g045100</name>
</gene>
<feature type="compositionally biased region" description="Basic and acidic residues" evidence="2">
    <location>
        <begin position="104"/>
        <end position="117"/>
    </location>
</feature>
<evidence type="ECO:0000313" key="5">
    <source>
        <dbReference type="Proteomes" id="UP000029120"/>
    </source>
</evidence>
<dbReference type="PROSITE" id="PS51319">
    <property type="entry name" value="TFIIS_N"/>
    <property type="match status" value="1"/>
</dbReference>
<dbReference type="Pfam" id="PF08711">
    <property type="entry name" value="Med26"/>
    <property type="match status" value="1"/>
</dbReference>
<dbReference type="OMA" id="MQVEQVM"/>
<organism evidence="4 5">
    <name type="scientific">Arabis alpina</name>
    <name type="common">Alpine rock-cress</name>
    <dbReference type="NCBI Taxonomy" id="50452"/>
    <lineage>
        <taxon>Eukaryota</taxon>
        <taxon>Viridiplantae</taxon>
        <taxon>Streptophyta</taxon>
        <taxon>Embryophyta</taxon>
        <taxon>Tracheophyta</taxon>
        <taxon>Spermatophyta</taxon>
        <taxon>Magnoliopsida</taxon>
        <taxon>eudicotyledons</taxon>
        <taxon>Gunneridae</taxon>
        <taxon>Pentapetalae</taxon>
        <taxon>rosids</taxon>
        <taxon>malvids</taxon>
        <taxon>Brassicales</taxon>
        <taxon>Brassicaceae</taxon>
        <taxon>Arabideae</taxon>
        <taxon>Arabis</taxon>
    </lineage>
</organism>
<sequence length="418" mass="48255">MSQENNMVYDGEVMQSSNSCSDLVLKDKDESKITRRRLNKNWISNPELVYEDEEQVLDDFVEPTANVNDKTEKNKDESGLEKSKNKKKRRSDDSRDIQEMWDSITKKNAKDGGGDKVKAKRHKKDEEIDNLFRRKKSKVVKTVQEIAEQVEKVMASLEIAVEDDVELNKKGKPAISKLIKLPLLNESLSKKKLQATFLDHGVLYLLKNWLEPLPDGSLPNINIRAAVLKILNDLLPVDIEQECRIEQMEKSGLGKVLMFLSKSDEETIPNKRLATELVNKWSRIIYNKSTRYDQMYSQEEIEENQQILLKRQNKAARAPPKVSETNFDVDVDFERKRIAQQKANKDVGRANVPQAMSMDFNIRPQKVNVNKKLKALVKFQMDDSRIHDNITDKLKEKKALRRKGMQAMKVSATRVHYG</sequence>
<dbReference type="GO" id="GO:0032784">
    <property type="term" value="P:regulation of DNA-templated transcription elongation"/>
    <property type="evidence" value="ECO:0007669"/>
    <property type="project" value="InterPro"/>
</dbReference>
<dbReference type="GO" id="GO:0009742">
    <property type="term" value="P:brassinosteroid mediated signaling pathway"/>
    <property type="evidence" value="ECO:0007669"/>
    <property type="project" value="InterPro"/>
</dbReference>